<dbReference type="PRINTS" id="PR00385">
    <property type="entry name" value="P450"/>
</dbReference>
<dbReference type="CDD" id="cd11051">
    <property type="entry name" value="CYP59-like"/>
    <property type="match status" value="1"/>
</dbReference>
<dbReference type="PRINTS" id="PR00463">
    <property type="entry name" value="EP450I"/>
</dbReference>
<keyword evidence="9" id="KW-0472">Membrane</keyword>
<dbReference type="AlphaFoldDB" id="A0A1L7WJZ3"/>
<evidence type="ECO:0000256" key="9">
    <source>
        <dbReference type="SAM" id="Phobius"/>
    </source>
</evidence>
<evidence type="ECO:0000256" key="1">
    <source>
        <dbReference type="ARBA" id="ARBA00001971"/>
    </source>
</evidence>
<evidence type="ECO:0000313" key="11">
    <source>
        <dbReference type="Proteomes" id="UP000184330"/>
    </source>
</evidence>
<dbReference type="Gene3D" id="1.10.630.10">
    <property type="entry name" value="Cytochrome P450"/>
    <property type="match status" value="1"/>
</dbReference>
<dbReference type="EMBL" id="FJOG01000003">
    <property type="protein sequence ID" value="CZR53088.1"/>
    <property type="molecule type" value="Genomic_DNA"/>
</dbReference>
<dbReference type="SUPFAM" id="SSF48264">
    <property type="entry name" value="Cytochrome P450"/>
    <property type="match status" value="1"/>
</dbReference>
<dbReference type="InterPro" id="IPR036396">
    <property type="entry name" value="Cyt_P450_sf"/>
</dbReference>
<reference evidence="10 11" key="1">
    <citation type="submission" date="2016-03" db="EMBL/GenBank/DDBJ databases">
        <authorList>
            <person name="Ploux O."/>
        </authorList>
    </citation>
    <scope>NUCLEOTIDE SEQUENCE [LARGE SCALE GENOMIC DNA]</scope>
    <source>
        <strain evidence="10 11">UAMH 11012</strain>
    </source>
</reference>
<organism evidence="10 11">
    <name type="scientific">Phialocephala subalpina</name>
    <dbReference type="NCBI Taxonomy" id="576137"/>
    <lineage>
        <taxon>Eukaryota</taxon>
        <taxon>Fungi</taxon>
        <taxon>Dikarya</taxon>
        <taxon>Ascomycota</taxon>
        <taxon>Pezizomycotina</taxon>
        <taxon>Leotiomycetes</taxon>
        <taxon>Helotiales</taxon>
        <taxon>Mollisiaceae</taxon>
        <taxon>Phialocephala</taxon>
        <taxon>Phialocephala fortinii species complex</taxon>
    </lineage>
</organism>
<comment type="pathway">
    <text evidence="2">Secondary metabolite biosynthesis.</text>
</comment>
<sequence>MGFSVPLTCGPYITAFVVVWLSGITYVVVKGWHSRTTFYKLQKQGVSMPPWNPVTGHLLSLAPILKNFPLNVHQNYLIAELSKRFTKSDSAFYLDLWPFSVPFLVISSPSMSIQACQTYDLAKPKELNRFFYPFAGGSDNLFVANGPQWKKSRAIFNPGFNANYLLTQMDHIVEETSEFVDILREHATQGDIFSLDDLLCDFTMDIIGAVTINSRLLSQRQSNPLASSMRSQVRWHLADGEFNPFKRMNPMRPIMQWYNGHQMDNYVTKELDKRFAERRLQDNSPSRSIMDLVLDNYFVENPSARPASKMDPVFKKWAMVQIRLFLFAGHDSTASTIAYCYHLLSKSPEAMAKIRAEHDEVFGKDLMTVNSQLLEQPNKINLMPYTTAVIKEVMRLFPAASAVRTGEPGAVLQDSDGNDYSTEGMIILVLHIALQRNPKYWKDPEAFIPERWLVGPEDPLHPPKGGWRPFEFGPRNCIGSPLVMQDIKTVLVMTLREFDIRAAYDEWDVANPRKGNKTAWEERAYQVFVGAAHPADGFPCRVTKRA</sequence>
<dbReference type="InterPro" id="IPR050121">
    <property type="entry name" value="Cytochrome_P450_monoxygenase"/>
</dbReference>
<feature type="transmembrane region" description="Helical" evidence="9">
    <location>
        <begin position="12"/>
        <end position="29"/>
    </location>
</feature>
<comment type="cofactor">
    <cofactor evidence="1 8">
        <name>heme</name>
        <dbReference type="ChEBI" id="CHEBI:30413"/>
    </cofactor>
</comment>
<keyword evidence="11" id="KW-1185">Reference proteome</keyword>
<dbReference type="Pfam" id="PF00067">
    <property type="entry name" value="p450"/>
    <property type="match status" value="1"/>
</dbReference>
<protein>
    <submittedName>
        <fullName evidence="10">Related to cytochrome P450 CYP4/CYP19/CYP26 subfamilies</fullName>
    </submittedName>
</protein>
<dbReference type="PANTHER" id="PTHR24305">
    <property type="entry name" value="CYTOCHROME P450"/>
    <property type="match status" value="1"/>
</dbReference>
<accession>A0A1L7WJZ3</accession>
<evidence type="ECO:0000256" key="6">
    <source>
        <dbReference type="ARBA" id="ARBA00023004"/>
    </source>
</evidence>
<dbReference type="STRING" id="576137.A0A1L7WJZ3"/>
<dbReference type="InterPro" id="IPR001128">
    <property type="entry name" value="Cyt_P450"/>
</dbReference>
<evidence type="ECO:0000256" key="4">
    <source>
        <dbReference type="ARBA" id="ARBA00022723"/>
    </source>
</evidence>
<name>A0A1L7WJZ3_9HELO</name>
<evidence type="ECO:0000256" key="8">
    <source>
        <dbReference type="PIRSR" id="PIRSR602401-1"/>
    </source>
</evidence>
<dbReference type="GO" id="GO:0016705">
    <property type="term" value="F:oxidoreductase activity, acting on paired donors, with incorporation or reduction of molecular oxygen"/>
    <property type="evidence" value="ECO:0007669"/>
    <property type="project" value="InterPro"/>
</dbReference>
<dbReference type="GO" id="GO:0005506">
    <property type="term" value="F:iron ion binding"/>
    <property type="evidence" value="ECO:0007669"/>
    <property type="project" value="InterPro"/>
</dbReference>
<evidence type="ECO:0000313" key="10">
    <source>
        <dbReference type="EMBL" id="CZR53088.1"/>
    </source>
</evidence>
<keyword evidence="9" id="KW-0812">Transmembrane</keyword>
<keyword evidence="5" id="KW-0560">Oxidoreductase</keyword>
<keyword evidence="9" id="KW-1133">Transmembrane helix</keyword>
<evidence type="ECO:0000256" key="2">
    <source>
        <dbReference type="ARBA" id="ARBA00005179"/>
    </source>
</evidence>
<keyword evidence="4 8" id="KW-0479">Metal-binding</keyword>
<gene>
    <name evidence="10" type="ORF">PAC_02966</name>
</gene>
<dbReference type="GO" id="GO:0020037">
    <property type="term" value="F:heme binding"/>
    <property type="evidence" value="ECO:0007669"/>
    <property type="project" value="InterPro"/>
</dbReference>
<feature type="binding site" description="axial binding residue" evidence="8">
    <location>
        <position position="477"/>
    </location>
    <ligand>
        <name>heme</name>
        <dbReference type="ChEBI" id="CHEBI:30413"/>
    </ligand>
    <ligandPart>
        <name>Fe</name>
        <dbReference type="ChEBI" id="CHEBI:18248"/>
    </ligandPart>
</feature>
<dbReference type="GO" id="GO:0004497">
    <property type="term" value="F:monooxygenase activity"/>
    <property type="evidence" value="ECO:0007669"/>
    <property type="project" value="UniProtKB-KW"/>
</dbReference>
<dbReference type="PANTHER" id="PTHR24305:SF107">
    <property type="entry name" value="P450, PUTATIVE (EUROFUNG)-RELATED"/>
    <property type="match status" value="1"/>
</dbReference>
<dbReference type="Proteomes" id="UP000184330">
    <property type="component" value="Unassembled WGS sequence"/>
</dbReference>
<keyword evidence="7" id="KW-0503">Monooxygenase</keyword>
<keyword evidence="3 8" id="KW-0349">Heme</keyword>
<dbReference type="OrthoDB" id="10029320at2759"/>
<evidence type="ECO:0000256" key="7">
    <source>
        <dbReference type="ARBA" id="ARBA00023033"/>
    </source>
</evidence>
<keyword evidence="6 8" id="KW-0408">Iron</keyword>
<evidence type="ECO:0000256" key="3">
    <source>
        <dbReference type="ARBA" id="ARBA00022617"/>
    </source>
</evidence>
<evidence type="ECO:0000256" key="5">
    <source>
        <dbReference type="ARBA" id="ARBA00023002"/>
    </source>
</evidence>
<proteinExistence type="predicted"/>
<dbReference type="InterPro" id="IPR002401">
    <property type="entry name" value="Cyt_P450_E_grp-I"/>
</dbReference>